<dbReference type="HOGENOM" id="CLU_030397_3_2_1"/>
<dbReference type="AlphaFoldDB" id="H2Z7H6"/>
<protein>
    <submittedName>
        <fullName evidence="3">Uncharacterized protein</fullName>
    </submittedName>
</protein>
<keyword evidence="4" id="KW-1185">Reference proteome</keyword>
<dbReference type="InterPro" id="IPR004882">
    <property type="entry name" value="Luc7-rel"/>
</dbReference>
<accession>H2Z7H6</accession>
<dbReference type="eggNOG" id="KOG0796">
    <property type="taxonomic scope" value="Eukaryota"/>
</dbReference>
<name>H2Z7H6_CIOSA</name>
<evidence type="ECO:0000256" key="1">
    <source>
        <dbReference type="ARBA" id="ARBA00005655"/>
    </source>
</evidence>
<sequence length="245" mass="28794">PQVHDLALKADYEMALKTKDYFYDFDAFEHLKSFIYDTDQKIEVSKKRLAEQQAEVSAEVKMKATAVHDLNEKIGKLLVKAEELGMQGEIEESKLTLDEAEKTKIMKQEAEEAYKNSMPASTYQQQKLRVCEVCSAYLGLHDNDCRLADHFGGKLHAGFIQIRSKLDELKTQVTNRKSVYEAAMLKRAQKERNGEERRRREKRYSPSYRRRHHDDHRSQRKSRSRSRERSHKRRSSPSRSRRSRS</sequence>
<proteinExistence type="inferred from homology"/>
<dbReference type="GO" id="GO:0005685">
    <property type="term" value="C:U1 snRNP"/>
    <property type="evidence" value="ECO:0007669"/>
    <property type="project" value="InterPro"/>
</dbReference>
<organism evidence="3 4">
    <name type="scientific">Ciona savignyi</name>
    <name type="common">Pacific transparent sea squirt</name>
    <dbReference type="NCBI Taxonomy" id="51511"/>
    <lineage>
        <taxon>Eukaryota</taxon>
        <taxon>Metazoa</taxon>
        <taxon>Chordata</taxon>
        <taxon>Tunicata</taxon>
        <taxon>Ascidiacea</taxon>
        <taxon>Phlebobranchia</taxon>
        <taxon>Cionidae</taxon>
        <taxon>Ciona</taxon>
    </lineage>
</organism>
<dbReference type="GeneTree" id="ENSGT00950000183213"/>
<reference evidence="3" key="2">
    <citation type="submission" date="2025-08" db="UniProtKB">
        <authorList>
            <consortium name="Ensembl"/>
        </authorList>
    </citation>
    <scope>IDENTIFICATION</scope>
</reference>
<evidence type="ECO:0000256" key="2">
    <source>
        <dbReference type="SAM" id="MobiDB-lite"/>
    </source>
</evidence>
<reference evidence="3" key="3">
    <citation type="submission" date="2025-09" db="UniProtKB">
        <authorList>
            <consortium name="Ensembl"/>
        </authorList>
    </citation>
    <scope>IDENTIFICATION</scope>
</reference>
<evidence type="ECO:0000313" key="4">
    <source>
        <dbReference type="Proteomes" id="UP000007875"/>
    </source>
</evidence>
<dbReference type="GO" id="GO:0006376">
    <property type="term" value="P:mRNA splice site recognition"/>
    <property type="evidence" value="ECO:0007669"/>
    <property type="project" value="InterPro"/>
</dbReference>
<dbReference type="PANTHER" id="PTHR12375">
    <property type="entry name" value="RNA-BINDING PROTEIN LUC7-RELATED"/>
    <property type="match status" value="1"/>
</dbReference>
<reference evidence="4" key="1">
    <citation type="submission" date="2003-08" db="EMBL/GenBank/DDBJ databases">
        <authorList>
            <person name="Birren B."/>
            <person name="Nusbaum C."/>
            <person name="Abebe A."/>
            <person name="Abouelleil A."/>
            <person name="Adekoya E."/>
            <person name="Ait-zahra M."/>
            <person name="Allen N."/>
            <person name="Allen T."/>
            <person name="An P."/>
            <person name="Anderson M."/>
            <person name="Anderson S."/>
            <person name="Arachchi H."/>
            <person name="Armbruster J."/>
            <person name="Bachantsang P."/>
            <person name="Baldwin J."/>
            <person name="Barry A."/>
            <person name="Bayul T."/>
            <person name="Blitshsteyn B."/>
            <person name="Bloom T."/>
            <person name="Blye J."/>
            <person name="Boguslavskiy L."/>
            <person name="Borowsky M."/>
            <person name="Boukhgalter B."/>
            <person name="Brunache A."/>
            <person name="Butler J."/>
            <person name="Calixte N."/>
            <person name="Calvo S."/>
            <person name="Camarata J."/>
            <person name="Campo K."/>
            <person name="Chang J."/>
            <person name="Cheshatsang Y."/>
            <person name="Citroen M."/>
            <person name="Collymore A."/>
            <person name="Considine T."/>
            <person name="Cook A."/>
            <person name="Cooke P."/>
            <person name="Corum B."/>
            <person name="Cuomo C."/>
            <person name="David R."/>
            <person name="Dawoe T."/>
            <person name="Degray S."/>
            <person name="Dodge S."/>
            <person name="Dooley K."/>
            <person name="Dorje P."/>
            <person name="Dorjee K."/>
            <person name="Dorris L."/>
            <person name="Duffey N."/>
            <person name="Dupes A."/>
            <person name="Elkins T."/>
            <person name="Engels R."/>
            <person name="Erickson J."/>
            <person name="Farina A."/>
            <person name="Faro S."/>
            <person name="Ferreira P."/>
            <person name="Fischer H."/>
            <person name="Fitzgerald M."/>
            <person name="Foley K."/>
            <person name="Gage D."/>
            <person name="Galagan J."/>
            <person name="Gearin G."/>
            <person name="Gnerre S."/>
            <person name="Gnirke A."/>
            <person name="Goyette A."/>
            <person name="Graham J."/>
            <person name="Grandbois E."/>
            <person name="Gyaltsen K."/>
            <person name="Hafez N."/>
            <person name="Hagopian D."/>
            <person name="Hagos B."/>
            <person name="Hall J."/>
            <person name="Hatcher B."/>
            <person name="Heller A."/>
            <person name="Higgins H."/>
            <person name="Honan T."/>
            <person name="Horn A."/>
            <person name="Houde N."/>
            <person name="Hughes L."/>
            <person name="Hulme W."/>
            <person name="Husby E."/>
            <person name="Iliev I."/>
            <person name="Jaffe D."/>
            <person name="Jones C."/>
            <person name="Kamal M."/>
            <person name="Kamat A."/>
            <person name="Kamvysselis M."/>
            <person name="Karlsson E."/>
            <person name="Kells C."/>
            <person name="Kieu A."/>
            <person name="Kisner P."/>
            <person name="Kodira C."/>
            <person name="Kulbokas E."/>
            <person name="Labutti K."/>
            <person name="Lama D."/>
            <person name="Landers T."/>
            <person name="Leger J."/>
            <person name="Levine S."/>
            <person name="Lewis D."/>
            <person name="Lewis T."/>
            <person name="Lindblad-toh K."/>
            <person name="Liu X."/>
            <person name="Lokyitsang T."/>
            <person name="Lokyitsang Y."/>
            <person name="Lucien O."/>
            <person name="Lui A."/>
            <person name="Ma L.J."/>
            <person name="Mabbitt R."/>
            <person name="Macdonald J."/>
            <person name="Maclean C."/>
            <person name="Major J."/>
            <person name="Manning J."/>
            <person name="Marabella R."/>
            <person name="Maru K."/>
            <person name="Matthews C."/>
            <person name="Mauceli E."/>
            <person name="Mccarthy M."/>
            <person name="Mcdonough S."/>
            <person name="Mcghee T."/>
            <person name="Meldrim J."/>
            <person name="Meneus L."/>
            <person name="Mesirov J."/>
            <person name="Mihalev A."/>
            <person name="Mihova T."/>
            <person name="Mikkelsen T."/>
            <person name="Mlenga V."/>
            <person name="Moru K."/>
            <person name="Mozes J."/>
            <person name="Mulrain L."/>
            <person name="Munson G."/>
            <person name="Naylor J."/>
            <person name="Newes C."/>
            <person name="Nguyen C."/>
            <person name="Nguyen N."/>
            <person name="Nguyen T."/>
            <person name="Nicol R."/>
            <person name="Nielsen C."/>
            <person name="Nizzari M."/>
            <person name="Norbu C."/>
            <person name="Norbu N."/>
            <person name="O'donnell P."/>
            <person name="Okoawo O."/>
            <person name="O'leary S."/>
            <person name="Omotosho B."/>
            <person name="O'neill K."/>
            <person name="Osman S."/>
            <person name="Parker S."/>
            <person name="Perrin D."/>
            <person name="Phunkhang P."/>
            <person name="Piqani B."/>
            <person name="Purcell S."/>
            <person name="Rachupka T."/>
            <person name="Ramasamy U."/>
            <person name="Rameau R."/>
            <person name="Ray V."/>
            <person name="Raymond C."/>
            <person name="Retta R."/>
            <person name="Richardson S."/>
            <person name="Rise C."/>
            <person name="Rodriguez J."/>
            <person name="Rogers J."/>
            <person name="Rogov P."/>
            <person name="Rutman M."/>
            <person name="Schupbach R."/>
            <person name="Seaman C."/>
            <person name="Settipalli S."/>
            <person name="Sharpe T."/>
            <person name="Sheridan J."/>
            <person name="Sherpa N."/>
            <person name="Shi J."/>
            <person name="Smirnov S."/>
            <person name="Smith C."/>
            <person name="Sougnez C."/>
            <person name="Spencer B."/>
            <person name="Stalker J."/>
            <person name="Stange-thomann N."/>
            <person name="Stavropoulos S."/>
            <person name="Stetson K."/>
            <person name="Stone C."/>
            <person name="Stone S."/>
            <person name="Stubbs M."/>
            <person name="Talamas J."/>
            <person name="Tchuinga P."/>
            <person name="Tenzing P."/>
            <person name="Tesfaye S."/>
            <person name="Theodore J."/>
            <person name="Thoulutsang Y."/>
            <person name="Topham K."/>
            <person name="Towey S."/>
            <person name="Tsamla T."/>
            <person name="Tsomo N."/>
            <person name="Vallee D."/>
            <person name="Vassiliev H."/>
            <person name="Venkataraman V."/>
            <person name="Vinson J."/>
            <person name="Vo A."/>
            <person name="Wade C."/>
            <person name="Wang S."/>
            <person name="Wangchuk T."/>
            <person name="Wangdi T."/>
            <person name="Whittaker C."/>
            <person name="Wilkinson J."/>
            <person name="Wu Y."/>
            <person name="Wyman D."/>
            <person name="Yadav S."/>
            <person name="Yang S."/>
            <person name="Yang X."/>
            <person name="Yeager S."/>
            <person name="Yee E."/>
            <person name="Young G."/>
            <person name="Zainoun J."/>
            <person name="Zembeck L."/>
            <person name="Zimmer A."/>
            <person name="Zody M."/>
            <person name="Lander E."/>
        </authorList>
    </citation>
    <scope>NUCLEOTIDE SEQUENCE [LARGE SCALE GENOMIC DNA]</scope>
</reference>
<feature type="compositionally biased region" description="Basic residues" evidence="2">
    <location>
        <begin position="208"/>
        <end position="245"/>
    </location>
</feature>
<dbReference type="Pfam" id="PF03194">
    <property type="entry name" value="LUC7"/>
    <property type="match status" value="1"/>
</dbReference>
<dbReference type="GO" id="GO:0003729">
    <property type="term" value="F:mRNA binding"/>
    <property type="evidence" value="ECO:0007669"/>
    <property type="project" value="InterPro"/>
</dbReference>
<evidence type="ECO:0000313" key="3">
    <source>
        <dbReference type="Ensembl" id="ENSCSAVP00000013538.1"/>
    </source>
</evidence>
<dbReference type="STRING" id="51511.ENSCSAVP00000013538"/>
<comment type="similarity">
    <text evidence="1">Belongs to the Luc7 family.</text>
</comment>
<dbReference type="Ensembl" id="ENSCSAVT00000013694.1">
    <property type="protein sequence ID" value="ENSCSAVP00000013538.1"/>
    <property type="gene ID" value="ENSCSAVG00000007935.1"/>
</dbReference>
<dbReference type="InParanoid" id="H2Z7H6"/>
<feature type="compositionally biased region" description="Basic and acidic residues" evidence="2">
    <location>
        <begin position="188"/>
        <end position="198"/>
    </location>
</feature>
<dbReference type="OMA" id="CELGITW"/>
<feature type="region of interest" description="Disordered" evidence="2">
    <location>
        <begin position="186"/>
        <end position="245"/>
    </location>
</feature>
<dbReference type="Proteomes" id="UP000007875">
    <property type="component" value="Unassembled WGS sequence"/>
</dbReference>